<dbReference type="PANTHER" id="PTHR30266">
    <property type="entry name" value="MECHANOSENSITIVE CHANNEL MSCL"/>
    <property type="match status" value="1"/>
</dbReference>
<proteinExistence type="predicted"/>
<feature type="transmembrane region" description="Helical" evidence="10">
    <location>
        <begin position="80"/>
        <end position="101"/>
    </location>
</feature>
<keyword evidence="4 10" id="KW-0812">Transmembrane</keyword>
<evidence type="ECO:0000256" key="9">
    <source>
        <dbReference type="SAM" id="MobiDB-lite"/>
    </source>
</evidence>
<feature type="region of interest" description="Disordered" evidence="9">
    <location>
        <begin position="1"/>
        <end position="30"/>
    </location>
</feature>
<evidence type="ECO:0000256" key="2">
    <source>
        <dbReference type="ARBA" id="ARBA00022448"/>
    </source>
</evidence>
<comment type="caution">
    <text evidence="11">The sequence shown here is derived from an EMBL/GenBank/DDBJ whole genome shotgun (WGS) entry which is preliminary data.</text>
</comment>
<evidence type="ECO:0000256" key="1">
    <source>
        <dbReference type="ARBA" id="ARBA00004141"/>
    </source>
</evidence>
<keyword evidence="5 10" id="KW-1133">Transmembrane helix</keyword>
<evidence type="ECO:0000256" key="7">
    <source>
        <dbReference type="ARBA" id="ARBA00023136"/>
    </source>
</evidence>
<reference evidence="11" key="2">
    <citation type="journal article" date="2022" name="Microbiol. Resour. Announc.">
        <title>Whole-Genome Sequence of Entomortierella parvispora E1425, a Mucoromycotan Fungus Associated with Burkholderiaceae-Related Endosymbiotic Bacteria.</title>
        <authorList>
            <person name="Herlambang A."/>
            <person name="Guo Y."/>
            <person name="Takashima Y."/>
            <person name="Narisawa K."/>
            <person name="Ohta H."/>
            <person name="Nishizawa T."/>
        </authorList>
    </citation>
    <scope>NUCLEOTIDE SEQUENCE</scope>
    <source>
        <strain evidence="11">E1425</strain>
    </source>
</reference>
<accession>A0A9P3GZT4</accession>
<dbReference type="OrthoDB" id="10010920at2759"/>
<dbReference type="AlphaFoldDB" id="A0A9P3GZT4"/>
<dbReference type="Gene3D" id="1.10.1200.120">
    <property type="entry name" value="Large-conductance mechanosensitive channel, MscL, domain 1"/>
    <property type="match status" value="1"/>
</dbReference>
<feature type="transmembrane region" description="Helical" evidence="10">
    <location>
        <begin position="154"/>
        <end position="172"/>
    </location>
</feature>
<dbReference type="InterPro" id="IPR001185">
    <property type="entry name" value="MS_channel"/>
</dbReference>
<dbReference type="Proteomes" id="UP000827284">
    <property type="component" value="Unassembled WGS sequence"/>
</dbReference>
<keyword evidence="6" id="KW-0406">Ion transport</keyword>
<dbReference type="SUPFAM" id="SSF81330">
    <property type="entry name" value="Gated mechanosensitive channel"/>
    <property type="match status" value="1"/>
</dbReference>
<sequence>MSAPPRRDSNGDSNGYSTGSGGNGYDQNTYGGSRRDRLMYEVQNAEDTARVSLLHGGEVVTQRAKTLWTHFRDFIDNGNVVGLAVGLIIGASFTALVNSLVDDIISPPLGVALGQASLDDLFVVIQDGKNASAVYLTLKQAHDDGAVCIAYGRFVQMTVNFFIVSFVLFLLVKGQFPSPPHRPYATLFSSA</sequence>
<evidence type="ECO:0000256" key="3">
    <source>
        <dbReference type="ARBA" id="ARBA00022475"/>
    </source>
</evidence>
<organism evidence="11 12">
    <name type="scientific">Entomortierella parvispora</name>
    <dbReference type="NCBI Taxonomy" id="205924"/>
    <lineage>
        <taxon>Eukaryota</taxon>
        <taxon>Fungi</taxon>
        <taxon>Fungi incertae sedis</taxon>
        <taxon>Mucoromycota</taxon>
        <taxon>Mortierellomycotina</taxon>
        <taxon>Mortierellomycetes</taxon>
        <taxon>Mortierellales</taxon>
        <taxon>Mortierellaceae</taxon>
        <taxon>Entomortierella</taxon>
    </lineage>
</organism>
<evidence type="ECO:0000256" key="10">
    <source>
        <dbReference type="SAM" id="Phobius"/>
    </source>
</evidence>
<dbReference type="NCBIfam" id="TIGR00220">
    <property type="entry name" value="mscL"/>
    <property type="match status" value="1"/>
</dbReference>
<feature type="compositionally biased region" description="Basic and acidic residues" evidence="9">
    <location>
        <begin position="1"/>
        <end position="10"/>
    </location>
</feature>
<reference evidence="11" key="1">
    <citation type="submission" date="2021-11" db="EMBL/GenBank/DDBJ databases">
        <authorList>
            <person name="Herlambang A."/>
            <person name="Guo Y."/>
            <person name="Takashima Y."/>
            <person name="Nishizawa T."/>
        </authorList>
    </citation>
    <scope>NUCLEOTIDE SEQUENCE</scope>
    <source>
        <strain evidence="11">E1425</strain>
    </source>
</reference>
<dbReference type="InterPro" id="IPR037673">
    <property type="entry name" value="MSC/AndL"/>
</dbReference>
<evidence type="ECO:0000256" key="5">
    <source>
        <dbReference type="ARBA" id="ARBA00022989"/>
    </source>
</evidence>
<evidence type="ECO:0000256" key="8">
    <source>
        <dbReference type="ARBA" id="ARBA00023303"/>
    </source>
</evidence>
<keyword evidence="12" id="KW-1185">Reference proteome</keyword>
<evidence type="ECO:0000256" key="4">
    <source>
        <dbReference type="ARBA" id="ARBA00022692"/>
    </source>
</evidence>
<dbReference type="GO" id="GO:0008381">
    <property type="term" value="F:mechanosensitive monoatomic ion channel activity"/>
    <property type="evidence" value="ECO:0007669"/>
    <property type="project" value="InterPro"/>
</dbReference>
<dbReference type="InterPro" id="IPR036019">
    <property type="entry name" value="MscL_channel"/>
</dbReference>
<protein>
    <submittedName>
        <fullName evidence="11">Large conductance mechanosensitive channel</fullName>
    </submittedName>
</protein>
<dbReference type="GO" id="GO:0016020">
    <property type="term" value="C:membrane"/>
    <property type="evidence" value="ECO:0007669"/>
    <property type="project" value="UniProtKB-SubCell"/>
</dbReference>
<keyword evidence="2" id="KW-0813">Transport</keyword>
<keyword evidence="3" id="KW-1003">Cell membrane</keyword>
<comment type="subcellular location">
    <subcellularLocation>
        <location evidence="1">Membrane</location>
        <topology evidence="1">Multi-pass membrane protein</topology>
    </subcellularLocation>
</comment>
<gene>
    <name evidence="11" type="ORF">EMPS_00210</name>
</gene>
<dbReference type="Pfam" id="PF01741">
    <property type="entry name" value="MscL"/>
    <property type="match status" value="1"/>
</dbReference>
<evidence type="ECO:0000256" key="6">
    <source>
        <dbReference type="ARBA" id="ARBA00023065"/>
    </source>
</evidence>
<evidence type="ECO:0000313" key="11">
    <source>
        <dbReference type="EMBL" id="GJJ67864.1"/>
    </source>
</evidence>
<keyword evidence="7 10" id="KW-0472">Membrane</keyword>
<dbReference type="EMBL" id="BQFW01000001">
    <property type="protein sequence ID" value="GJJ67864.1"/>
    <property type="molecule type" value="Genomic_DNA"/>
</dbReference>
<evidence type="ECO:0000313" key="12">
    <source>
        <dbReference type="Proteomes" id="UP000827284"/>
    </source>
</evidence>
<dbReference type="PANTHER" id="PTHR30266:SF2">
    <property type="entry name" value="LARGE-CONDUCTANCE MECHANOSENSITIVE CHANNEL"/>
    <property type="match status" value="1"/>
</dbReference>
<keyword evidence="8" id="KW-0407">Ion channel</keyword>
<name>A0A9P3GZT4_9FUNG</name>